<reference evidence="8" key="1">
    <citation type="journal article" date="2020" name="Stud. Mycol.">
        <title>101 Dothideomycetes genomes: a test case for predicting lifestyles and emergence of pathogens.</title>
        <authorList>
            <person name="Haridas S."/>
            <person name="Albert R."/>
            <person name="Binder M."/>
            <person name="Bloem J."/>
            <person name="Labutti K."/>
            <person name="Salamov A."/>
            <person name="Andreopoulos B."/>
            <person name="Baker S."/>
            <person name="Barry K."/>
            <person name="Bills G."/>
            <person name="Bluhm B."/>
            <person name="Cannon C."/>
            <person name="Castanera R."/>
            <person name="Culley D."/>
            <person name="Daum C."/>
            <person name="Ezra D."/>
            <person name="Gonzalez J."/>
            <person name="Henrissat B."/>
            <person name="Kuo A."/>
            <person name="Liang C."/>
            <person name="Lipzen A."/>
            <person name="Lutzoni F."/>
            <person name="Magnuson J."/>
            <person name="Mondo S."/>
            <person name="Nolan M."/>
            <person name="Ohm R."/>
            <person name="Pangilinan J."/>
            <person name="Park H.-J."/>
            <person name="Ramirez L."/>
            <person name="Alfaro M."/>
            <person name="Sun H."/>
            <person name="Tritt A."/>
            <person name="Yoshinaga Y."/>
            <person name="Zwiers L.-H."/>
            <person name="Turgeon B."/>
            <person name="Goodwin S."/>
            <person name="Spatafora J."/>
            <person name="Crous P."/>
            <person name="Grigoriev I."/>
        </authorList>
    </citation>
    <scope>NUCLEOTIDE SEQUENCE</scope>
    <source>
        <strain evidence="8">CBS 115976</strain>
    </source>
</reference>
<dbReference type="InterPro" id="IPR038375">
    <property type="entry name" value="NDUFAF7_sf"/>
</dbReference>
<dbReference type="PANTHER" id="PTHR12049">
    <property type="entry name" value="PROTEIN ARGININE METHYLTRANSFERASE NDUFAF7, MITOCHONDRIAL"/>
    <property type="match status" value="1"/>
</dbReference>
<dbReference type="GO" id="GO:0035243">
    <property type="term" value="F:protein-arginine omega-N symmetric methyltransferase activity"/>
    <property type="evidence" value="ECO:0007669"/>
    <property type="project" value="UniProtKB-EC"/>
</dbReference>
<keyword evidence="4 7" id="KW-0808">Transferase</keyword>
<accession>A0A6A6UQK1</accession>
<dbReference type="PANTHER" id="PTHR12049:SF5">
    <property type="entry name" value="PROTEIN ARGININE METHYLTRANSFERASE NDUFAF7 HOMOLOG, MITOCHONDRIAL"/>
    <property type="match status" value="1"/>
</dbReference>
<dbReference type="AlphaFoldDB" id="A0A6A6UQK1"/>
<dbReference type="InterPro" id="IPR003788">
    <property type="entry name" value="NDUFAF7"/>
</dbReference>
<proteinExistence type="inferred from homology"/>
<evidence type="ECO:0000256" key="7">
    <source>
        <dbReference type="RuleBase" id="RU364114"/>
    </source>
</evidence>
<keyword evidence="3 7" id="KW-0489">Methyltransferase</keyword>
<protein>
    <recommendedName>
        <fullName evidence="7">Protein arginine methyltransferase NDUFAF7</fullName>
        <ecNumber evidence="7">2.1.1.320</ecNumber>
    </recommendedName>
</protein>
<keyword evidence="5 7" id="KW-0496">Mitochondrion</keyword>
<evidence type="ECO:0000313" key="8">
    <source>
        <dbReference type="EMBL" id="KAF2674569.1"/>
    </source>
</evidence>
<dbReference type="GO" id="GO:0005739">
    <property type="term" value="C:mitochondrion"/>
    <property type="evidence" value="ECO:0007669"/>
    <property type="project" value="UniProtKB-SubCell"/>
</dbReference>
<evidence type="ECO:0000256" key="4">
    <source>
        <dbReference type="ARBA" id="ARBA00022679"/>
    </source>
</evidence>
<evidence type="ECO:0000256" key="5">
    <source>
        <dbReference type="ARBA" id="ARBA00023128"/>
    </source>
</evidence>
<evidence type="ECO:0000256" key="3">
    <source>
        <dbReference type="ARBA" id="ARBA00022603"/>
    </source>
</evidence>
<dbReference type="Pfam" id="PF02636">
    <property type="entry name" value="Methyltransf_28"/>
    <property type="match status" value="1"/>
</dbReference>
<name>A0A6A6UQK1_9PEZI</name>
<dbReference type="InterPro" id="IPR029063">
    <property type="entry name" value="SAM-dependent_MTases_sf"/>
</dbReference>
<evidence type="ECO:0000256" key="6">
    <source>
        <dbReference type="ARBA" id="ARBA00048612"/>
    </source>
</evidence>
<dbReference type="Proteomes" id="UP000799302">
    <property type="component" value="Unassembled WGS sequence"/>
</dbReference>
<evidence type="ECO:0000256" key="1">
    <source>
        <dbReference type="ARBA" id="ARBA00004173"/>
    </source>
</evidence>
<comment type="catalytic activity">
    <reaction evidence="6 7">
        <text>L-arginyl-[protein] + 2 S-adenosyl-L-methionine = N(omega),N(omega)'-dimethyl-L-arginyl-[protein] + 2 S-adenosyl-L-homocysteine + 2 H(+)</text>
        <dbReference type="Rhea" id="RHEA:48108"/>
        <dbReference type="Rhea" id="RHEA-COMP:10532"/>
        <dbReference type="Rhea" id="RHEA-COMP:11992"/>
        <dbReference type="ChEBI" id="CHEBI:15378"/>
        <dbReference type="ChEBI" id="CHEBI:29965"/>
        <dbReference type="ChEBI" id="CHEBI:57856"/>
        <dbReference type="ChEBI" id="CHEBI:59789"/>
        <dbReference type="ChEBI" id="CHEBI:88221"/>
        <dbReference type="EC" id="2.1.1.320"/>
    </reaction>
</comment>
<sequence length="519" mass="61344">MDLPLVNRIFRRLFAHETCSVLRSARPRSRIGQTTVRYYASQYREKDVRKPTSLADVIDRDSWNKRSEFFQDDITDEYLVYPVMTAEMLKKRRTRPKRVKMLMREFIEDSLYNPHYGYFPKEAHILSLEEPFDFNSMKSLSDFNVVLEERYISYEDELDRQYDAAQPFEKIAEAKNRDVATPKDLRQIWQTPTELFKPFYAEAMARYMATQYKLSQYPYYDLLIYEMGAGNGTFMLNTLDYLRDVHPDVYDRTQFKIIEISSSLAHLQQRAASRGHESKVTIINQSIFDWDTYVSSPCFFVALEVWDNFAHDCIRWDPRTKEAYQSWVVIDRQGELHEYFEPQIDPVAARFMRIRDEAVSVPWPHPLARRDWGRKLFAQLPGSGMKARLTVPEYLPTRLMQFFDILHNYFPAHRLLCGDFNGFTSEVPGINAPAVQTRFKREMVGVTTPLVSQGHFDIMFPTNFPVMEQIYNAMTGKLTRVMSQEEFLRRWAYTEETRVKNGENPLLDWYKNASMMLTL</sequence>
<gene>
    <name evidence="8" type="ORF">BT63DRAFT_435662</name>
</gene>
<dbReference type="EMBL" id="MU004230">
    <property type="protein sequence ID" value="KAF2674569.1"/>
    <property type="molecule type" value="Genomic_DNA"/>
</dbReference>
<dbReference type="Gene3D" id="3.40.50.12710">
    <property type="match status" value="1"/>
</dbReference>
<comment type="subcellular location">
    <subcellularLocation>
        <location evidence="1 7">Mitochondrion</location>
    </subcellularLocation>
</comment>
<dbReference type="EC" id="2.1.1.320" evidence="7"/>
<comment type="function">
    <text evidence="7">Arginine methyltransferase involved in the assembly or stability of mitochondrial NADH:ubiquinone oxidoreductase complex (complex I).</text>
</comment>
<keyword evidence="9" id="KW-1185">Reference proteome</keyword>
<evidence type="ECO:0000313" key="9">
    <source>
        <dbReference type="Proteomes" id="UP000799302"/>
    </source>
</evidence>
<dbReference type="SUPFAM" id="SSF53335">
    <property type="entry name" value="S-adenosyl-L-methionine-dependent methyltransferases"/>
    <property type="match status" value="1"/>
</dbReference>
<dbReference type="OrthoDB" id="17415at2759"/>
<evidence type="ECO:0000256" key="2">
    <source>
        <dbReference type="ARBA" id="ARBA00005891"/>
    </source>
</evidence>
<comment type="similarity">
    <text evidence="2 7">Belongs to the NDUFAF7 family.</text>
</comment>
<organism evidence="8 9">
    <name type="scientific">Microthyrium microscopicum</name>
    <dbReference type="NCBI Taxonomy" id="703497"/>
    <lineage>
        <taxon>Eukaryota</taxon>
        <taxon>Fungi</taxon>
        <taxon>Dikarya</taxon>
        <taxon>Ascomycota</taxon>
        <taxon>Pezizomycotina</taxon>
        <taxon>Dothideomycetes</taxon>
        <taxon>Dothideomycetes incertae sedis</taxon>
        <taxon>Microthyriales</taxon>
        <taxon>Microthyriaceae</taxon>
        <taxon>Microthyrium</taxon>
    </lineage>
</organism>
<dbReference type="GO" id="GO:0032259">
    <property type="term" value="P:methylation"/>
    <property type="evidence" value="ECO:0007669"/>
    <property type="project" value="UniProtKB-KW"/>
</dbReference>